<dbReference type="EMBL" id="JOWA01000121">
    <property type="protein sequence ID" value="KEZ40321.1"/>
    <property type="molecule type" value="Genomic_DNA"/>
</dbReference>
<organism evidence="7 8">
    <name type="scientific">Pseudallescheria apiosperma</name>
    <name type="common">Scedosporium apiospermum</name>
    <dbReference type="NCBI Taxonomy" id="563466"/>
    <lineage>
        <taxon>Eukaryota</taxon>
        <taxon>Fungi</taxon>
        <taxon>Dikarya</taxon>
        <taxon>Ascomycota</taxon>
        <taxon>Pezizomycotina</taxon>
        <taxon>Sordariomycetes</taxon>
        <taxon>Hypocreomycetidae</taxon>
        <taxon>Microascales</taxon>
        <taxon>Microascaceae</taxon>
        <taxon>Scedosporium</taxon>
    </lineage>
</organism>
<feature type="transmembrane region" description="Helical" evidence="6">
    <location>
        <begin position="319"/>
        <end position="341"/>
    </location>
</feature>
<feature type="transmembrane region" description="Helical" evidence="6">
    <location>
        <begin position="105"/>
        <end position="127"/>
    </location>
</feature>
<evidence type="ECO:0000256" key="1">
    <source>
        <dbReference type="ARBA" id="ARBA00004141"/>
    </source>
</evidence>
<dbReference type="OrthoDB" id="422206at2759"/>
<comment type="subcellular location">
    <subcellularLocation>
        <location evidence="1">Membrane</location>
        <topology evidence="1">Multi-pass membrane protein</topology>
    </subcellularLocation>
</comment>
<feature type="transmembrane region" description="Helical" evidence="6">
    <location>
        <begin position="449"/>
        <end position="469"/>
    </location>
</feature>
<evidence type="ECO:0000256" key="5">
    <source>
        <dbReference type="SAM" id="MobiDB-lite"/>
    </source>
</evidence>
<evidence type="ECO:0000313" key="8">
    <source>
        <dbReference type="Proteomes" id="UP000028545"/>
    </source>
</evidence>
<protein>
    <submittedName>
        <fullName evidence="7">Major Facilitator Superfamily protein</fullName>
    </submittedName>
</protein>
<feature type="transmembrane region" description="Helical" evidence="6">
    <location>
        <begin position="378"/>
        <end position="399"/>
    </location>
</feature>
<dbReference type="InterPro" id="IPR049680">
    <property type="entry name" value="FLVCR1-2_SLC49-like"/>
</dbReference>
<feature type="region of interest" description="Disordered" evidence="5">
    <location>
        <begin position="1"/>
        <end position="40"/>
    </location>
</feature>
<dbReference type="InterPro" id="IPR011701">
    <property type="entry name" value="MFS"/>
</dbReference>
<accession>A0A084FZ09</accession>
<dbReference type="KEGG" id="sapo:SAPIO_CDS8163"/>
<dbReference type="VEuPathDB" id="FungiDB:SAPIO_CDS8163"/>
<dbReference type="HOGENOM" id="CLU_023132_2_1_1"/>
<dbReference type="PANTHER" id="PTHR10924">
    <property type="entry name" value="MAJOR FACILITATOR SUPERFAMILY PROTEIN-RELATED"/>
    <property type="match status" value="1"/>
</dbReference>
<dbReference type="AlphaFoldDB" id="A0A084FZ09"/>
<dbReference type="InterPro" id="IPR036259">
    <property type="entry name" value="MFS_trans_sf"/>
</dbReference>
<keyword evidence="2 6" id="KW-0812">Transmembrane</keyword>
<evidence type="ECO:0000256" key="2">
    <source>
        <dbReference type="ARBA" id="ARBA00022692"/>
    </source>
</evidence>
<feature type="transmembrane region" description="Helical" evidence="6">
    <location>
        <begin position="347"/>
        <end position="366"/>
    </location>
</feature>
<keyword evidence="3 6" id="KW-1133">Transmembrane helix</keyword>
<evidence type="ECO:0000256" key="4">
    <source>
        <dbReference type="ARBA" id="ARBA00023136"/>
    </source>
</evidence>
<dbReference type="Gene3D" id="1.20.1250.20">
    <property type="entry name" value="MFS general substrate transporter like domains"/>
    <property type="match status" value="1"/>
</dbReference>
<dbReference type="OMA" id="STICWTG"/>
<keyword evidence="4 6" id="KW-0472">Membrane</keyword>
<dbReference type="RefSeq" id="XP_016640120.1">
    <property type="nucleotide sequence ID" value="XM_016789857.1"/>
</dbReference>
<name>A0A084FZ09_PSEDA</name>
<keyword evidence="8" id="KW-1185">Reference proteome</keyword>
<feature type="compositionally biased region" description="Basic and acidic residues" evidence="5">
    <location>
        <begin position="26"/>
        <end position="40"/>
    </location>
</feature>
<feature type="transmembrane region" description="Helical" evidence="6">
    <location>
        <begin position="134"/>
        <end position="150"/>
    </location>
</feature>
<reference evidence="7 8" key="1">
    <citation type="journal article" date="2014" name="Genome Announc.">
        <title>Draft genome sequence of the pathogenic fungus Scedosporium apiospermum.</title>
        <authorList>
            <person name="Vandeputte P."/>
            <person name="Ghamrawi S."/>
            <person name="Rechenmann M."/>
            <person name="Iltis A."/>
            <person name="Giraud S."/>
            <person name="Fleury M."/>
            <person name="Thornton C."/>
            <person name="Delhaes L."/>
            <person name="Meyer W."/>
            <person name="Papon N."/>
            <person name="Bouchara J.P."/>
        </authorList>
    </citation>
    <scope>NUCLEOTIDE SEQUENCE [LARGE SCALE GENOMIC DNA]</scope>
    <source>
        <strain evidence="7 8">IHEM 14462</strain>
    </source>
</reference>
<sequence length="492" mass="53087">MTRPSDSIEGNRVLCVTPTSTADTEPSDKKMGGEEHELSGRDGATIQMTEEGIGGEIRTYRTYKRRWFGLAQLMLLNIVVSWDWLTFAPVAESAATYYNVSQTAINWLSTAFMLAFPVIAPLTIKILHLGPRPSIMASAALVLAGNWIRYAGSYKVEPSGGIFGVVMFGQILTGLAQPFVLAAPTRYSDMWFTTRGRVAATAATSLANPLGAALGQLIVPELVKGGKSEQVSKMVLYVAIISSVASIPSFFIPAAPPTPVAPSSEHPRPSFRASLRDISRSLELWLVLLVYWFYVGLFNNISTLLVQMMKPYGFSEDEAGIGGAILILVGLVASAIVSPILDRTKSFVLAIKLLIPVNGIAYLVFIWMPRTREIAGPYVILALIGATGFSLVPCALELLTELSYPVSPEVTSTIAWSGGQLLGAVFIIVCGALADGKDADPPENLDRALIFQAVMALVAVPAPLLLGLFGRKEKIRLRRVKSDERGLRIVTT</sequence>
<comment type="caution">
    <text evidence="7">The sequence shown here is derived from an EMBL/GenBank/DDBJ whole genome shotgun (WGS) entry which is preliminary data.</text>
</comment>
<dbReference type="Proteomes" id="UP000028545">
    <property type="component" value="Unassembled WGS sequence"/>
</dbReference>
<evidence type="ECO:0000256" key="6">
    <source>
        <dbReference type="SAM" id="Phobius"/>
    </source>
</evidence>
<dbReference type="GO" id="GO:0016020">
    <property type="term" value="C:membrane"/>
    <property type="evidence" value="ECO:0007669"/>
    <property type="project" value="UniProtKB-SubCell"/>
</dbReference>
<evidence type="ECO:0000313" key="7">
    <source>
        <dbReference type="EMBL" id="KEZ40321.1"/>
    </source>
</evidence>
<dbReference type="GO" id="GO:0022857">
    <property type="term" value="F:transmembrane transporter activity"/>
    <property type="evidence" value="ECO:0007669"/>
    <property type="project" value="InterPro"/>
</dbReference>
<dbReference type="SUPFAM" id="SSF103473">
    <property type="entry name" value="MFS general substrate transporter"/>
    <property type="match status" value="1"/>
</dbReference>
<dbReference type="PANTHER" id="PTHR10924:SF6">
    <property type="entry name" value="SOLUTE CARRIER FAMILY 49 MEMBER A3"/>
    <property type="match status" value="1"/>
</dbReference>
<evidence type="ECO:0000256" key="3">
    <source>
        <dbReference type="ARBA" id="ARBA00022989"/>
    </source>
</evidence>
<feature type="transmembrane region" description="Helical" evidence="6">
    <location>
        <begin position="162"/>
        <end position="183"/>
    </location>
</feature>
<feature type="transmembrane region" description="Helical" evidence="6">
    <location>
        <begin position="284"/>
        <end position="307"/>
    </location>
</feature>
<proteinExistence type="predicted"/>
<dbReference type="Pfam" id="PF07690">
    <property type="entry name" value="MFS_1"/>
    <property type="match status" value="1"/>
</dbReference>
<gene>
    <name evidence="7" type="ORF">SAPIO_CDS8163</name>
</gene>
<dbReference type="GeneID" id="27727235"/>
<feature type="transmembrane region" description="Helical" evidence="6">
    <location>
        <begin position="67"/>
        <end position="85"/>
    </location>
</feature>